<protein>
    <recommendedName>
        <fullName evidence="2">Glycosyltransferase subfamily 4-like N-terminal domain-containing protein</fullName>
    </recommendedName>
</protein>
<reference evidence="1" key="1">
    <citation type="submission" date="2018-05" db="EMBL/GenBank/DDBJ databases">
        <authorList>
            <person name="Lanie J.A."/>
            <person name="Ng W.-L."/>
            <person name="Kazmierczak K.M."/>
            <person name="Andrzejewski T.M."/>
            <person name="Davidsen T.M."/>
            <person name="Wayne K.J."/>
            <person name="Tettelin H."/>
            <person name="Glass J.I."/>
            <person name="Rusch D."/>
            <person name="Podicherti R."/>
            <person name="Tsui H.-C.T."/>
            <person name="Winkler M.E."/>
        </authorList>
    </citation>
    <scope>NUCLEOTIDE SEQUENCE</scope>
</reference>
<sequence length="178" mass="20133">MHILQITPQLPFPPDSGGRTGIFNFVQYFSRKHTITLLSFVTEKTECHVTGLTPYCDVVPVRHTAGNSYPAMLRNLAFKLPYAIEKYQSSDMIGEIRNIADSGGIDLVHIDHLHMAQYIDALPDSLPVVLREHNVESVIMRRYSEKTSNPLVRLYADIQASRLHAYEAVICPRFSCCV</sequence>
<evidence type="ECO:0008006" key="2">
    <source>
        <dbReference type="Google" id="ProtNLM"/>
    </source>
</evidence>
<accession>A0A382W1H4</accession>
<dbReference type="AlphaFoldDB" id="A0A382W1H4"/>
<feature type="non-terminal residue" evidence="1">
    <location>
        <position position="178"/>
    </location>
</feature>
<gene>
    <name evidence="1" type="ORF">METZ01_LOCUS405443</name>
</gene>
<organism evidence="1">
    <name type="scientific">marine metagenome</name>
    <dbReference type="NCBI Taxonomy" id="408172"/>
    <lineage>
        <taxon>unclassified sequences</taxon>
        <taxon>metagenomes</taxon>
        <taxon>ecological metagenomes</taxon>
    </lineage>
</organism>
<evidence type="ECO:0000313" key="1">
    <source>
        <dbReference type="EMBL" id="SVD52589.1"/>
    </source>
</evidence>
<name>A0A382W1H4_9ZZZZ</name>
<proteinExistence type="predicted"/>
<dbReference type="EMBL" id="UINC01156270">
    <property type="protein sequence ID" value="SVD52589.1"/>
    <property type="molecule type" value="Genomic_DNA"/>
</dbReference>